<dbReference type="GO" id="GO:0015485">
    <property type="term" value="F:cholesterol binding"/>
    <property type="evidence" value="ECO:0007669"/>
    <property type="project" value="InterPro"/>
</dbReference>
<evidence type="ECO:0000313" key="3">
    <source>
        <dbReference type="Proteomes" id="UP001156218"/>
    </source>
</evidence>
<dbReference type="InterPro" id="IPR036359">
    <property type="entry name" value="Thiol_cytolysin_sf"/>
</dbReference>
<dbReference type="Pfam" id="PF01289">
    <property type="entry name" value="Thiol_cytolysin"/>
    <property type="match status" value="1"/>
</dbReference>
<gene>
    <name evidence="2" type="ORF">KQP68_18850</name>
</gene>
<dbReference type="InterPro" id="IPR001869">
    <property type="entry name" value="Thiol_cytolysin"/>
</dbReference>
<proteinExistence type="predicted"/>
<dbReference type="Gene3D" id="3.90.840.10">
    <property type="entry name" value="Thiol-activated cytolysin superfamily/Thiol-activated cytolysin, alpha-beta domain"/>
    <property type="match status" value="2"/>
</dbReference>
<dbReference type="Proteomes" id="UP001156218">
    <property type="component" value="Chromosome"/>
</dbReference>
<name>A0A139K1R5_BACT4</name>
<protein>
    <submittedName>
        <fullName evidence="2">Thiol-activated cytolysin family protein</fullName>
    </submittedName>
</protein>
<evidence type="ECO:0000313" key="2">
    <source>
        <dbReference type="EMBL" id="UYU65618.1"/>
    </source>
</evidence>
<organism evidence="2 3">
    <name type="scientific">Bacteroides thetaiotaomicron</name>
    <dbReference type="NCBI Taxonomy" id="818"/>
    <lineage>
        <taxon>Bacteria</taxon>
        <taxon>Pseudomonadati</taxon>
        <taxon>Bacteroidota</taxon>
        <taxon>Bacteroidia</taxon>
        <taxon>Bacteroidales</taxon>
        <taxon>Bacteroidaceae</taxon>
        <taxon>Bacteroides</taxon>
    </lineage>
</organism>
<dbReference type="RefSeq" id="WP_048696753.1">
    <property type="nucleotide sequence ID" value="NZ_CAXSTA010000031.1"/>
</dbReference>
<sequence>MKAVIIYIIFFSILHVSSFAQHNQYTSTKFAVKNPYEVFIGGIMKANDVNGLHQLLNVPMNPITISYSLPLKSETIIPSYDNMLRAIQQKLQENNVLKPNYQFSFTLKQIDSYEQLALFFGEEIDLSDLFKITSPNPIHKTVAVLDISQSYFSIAMDMPEEELSNSPIVQEQLSELIYVGSIEFGRRSILIVESDLNYQDVKVALNEILNKSTTKKGDISEKSKSIMASSIIRGLILNPLANENITPDNPLEYLLDYINSDISPNDFGVPIFFTAAWLKDNSVFVNKFTN</sequence>
<feature type="chain" id="PRO_5014530714" evidence="1">
    <location>
        <begin position="23"/>
        <end position="290"/>
    </location>
</feature>
<feature type="signal peptide" evidence="1">
    <location>
        <begin position="1"/>
        <end position="22"/>
    </location>
</feature>
<dbReference type="AlphaFoldDB" id="A0A139K1R5"/>
<dbReference type="EMBL" id="CP083680">
    <property type="protein sequence ID" value="UYU65618.1"/>
    <property type="molecule type" value="Genomic_DNA"/>
</dbReference>
<keyword evidence="1" id="KW-0732">Signal</keyword>
<reference evidence="2 3" key="1">
    <citation type="submission" date="2021-06" db="EMBL/GenBank/DDBJ databases">
        <title>Interrogation of the integrated mobile genetic elements in gut-associated Bacteroides with a consensus prediction approach.</title>
        <authorList>
            <person name="Campbell D.E."/>
            <person name="Leigh J.R."/>
            <person name="Kim T."/>
            <person name="England W."/>
            <person name="Whitaker R.J."/>
            <person name="Degnan P.H."/>
        </authorList>
    </citation>
    <scope>NUCLEOTIDE SEQUENCE [LARGE SCALE GENOMIC DNA]</scope>
    <source>
        <strain evidence="2 3">WAL8669</strain>
    </source>
</reference>
<evidence type="ECO:0000256" key="1">
    <source>
        <dbReference type="SAM" id="SignalP"/>
    </source>
</evidence>
<dbReference type="SUPFAM" id="SSF56978">
    <property type="entry name" value="Perfringolysin"/>
    <property type="match status" value="1"/>
</dbReference>
<dbReference type="InterPro" id="IPR036363">
    <property type="entry name" value="Thiol_cytolysin_ab_sf"/>
</dbReference>
<accession>A0A139K1R5</accession>